<sequence>MSQRAETAGVGELRPVPLARSKHDAFSPQPLVDHLTTAAPDARSVVVSGAHTFPFRRGTATARLVAVR</sequence>
<accession>A0ABQ3MBM4</accession>
<evidence type="ECO:0000313" key="1">
    <source>
        <dbReference type="EMBL" id="GHH38543.1"/>
    </source>
</evidence>
<comment type="caution">
    <text evidence="1">The sequence shown here is derived from an EMBL/GenBank/DDBJ whole genome shotgun (WGS) entry which is preliminary data.</text>
</comment>
<evidence type="ECO:0000313" key="2">
    <source>
        <dbReference type="Proteomes" id="UP000605568"/>
    </source>
</evidence>
<organism evidence="1 2">
    <name type="scientific">Lentzea cavernae</name>
    <dbReference type="NCBI Taxonomy" id="2020703"/>
    <lineage>
        <taxon>Bacteria</taxon>
        <taxon>Bacillati</taxon>
        <taxon>Actinomycetota</taxon>
        <taxon>Actinomycetes</taxon>
        <taxon>Pseudonocardiales</taxon>
        <taxon>Pseudonocardiaceae</taxon>
        <taxon>Lentzea</taxon>
    </lineage>
</organism>
<reference evidence="2" key="1">
    <citation type="journal article" date="2019" name="Int. J. Syst. Evol. Microbiol.">
        <title>The Global Catalogue of Microorganisms (GCM) 10K type strain sequencing project: providing services to taxonomists for standard genome sequencing and annotation.</title>
        <authorList>
            <consortium name="The Broad Institute Genomics Platform"/>
            <consortium name="The Broad Institute Genome Sequencing Center for Infectious Disease"/>
            <person name="Wu L."/>
            <person name="Ma J."/>
        </authorList>
    </citation>
    <scope>NUCLEOTIDE SEQUENCE [LARGE SCALE GENOMIC DNA]</scope>
    <source>
        <strain evidence="2">CGMCC 4.7367</strain>
    </source>
</reference>
<keyword evidence="2" id="KW-1185">Reference proteome</keyword>
<proteinExistence type="predicted"/>
<name>A0ABQ3MBM4_9PSEU</name>
<dbReference type="RefSeq" id="WP_191298407.1">
    <property type="nucleotide sequence ID" value="NZ_BNAR01000004.1"/>
</dbReference>
<protein>
    <submittedName>
        <fullName evidence="1">Uncharacterized protein</fullName>
    </submittedName>
</protein>
<dbReference type="EMBL" id="BNAR01000004">
    <property type="protein sequence ID" value="GHH38543.1"/>
    <property type="molecule type" value="Genomic_DNA"/>
</dbReference>
<gene>
    <name evidence="1" type="ORF">GCM10017774_28630</name>
</gene>
<dbReference type="Proteomes" id="UP000605568">
    <property type="component" value="Unassembled WGS sequence"/>
</dbReference>